<proteinExistence type="predicted"/>
<dbReference type="Pfam" id="PF11149">
    <property type="entry name" value="DUF2924"/>
    <property type="match status" value="1"/>
</dbReference>
<evidence type="ECO:0008006" key="3">
    <source>
        <dbReference type="Google" id="ProtNLM"/>
    </source>
</evidence>
<reference evidence="1" key="1">
    <citation type="journal article" date="2016" name="Front. Microbiol.">
        <title>Genome Sequence of the Piezophilic, Mesophilic Sulfate-Reducing Bacterium Desulfovibrio indicus J2T.</title>
        <authorList>
            <person name="Cao J."/>
            <person name="Maignien L."/>
            <person name="Shao Z."/>
            <person name="Alain K."/>
            <person name="Jebbar M."/>
        </authorList>
    </citation>
    <scope>NUCLEOTIDE SEQUENCE</scope>
    <source>
        <strain evidence="1">JCM 32048</strain>
    </source>
</reference>
<organism evidence="1 2">
    <name type="scientific">Methylobacterium frigidaeris</name>
    <dbReference type="NCBI Taxonomy" id="2038277"/>
    <lineage>
        <taxon>Bacteria</taxon>
        <taxon>Pseudomonadati</taxon>
        <taxon>Pseudomonadota</taxon>
        <taxon>Alphaproteobacteria</taxon>
        <taxon>Hyphomicrobiales</taxon>
        <taxon>Methylobacteriaceae</taxon>
        <taxon>Methylobacterium</taxon>
    </lineage>
</organism>
<evidence type="ECO:0000313" key="2">
    <source>
        <dbReference type="Proteomes" id="UP001055286"/>
    </source>
</evidence>
<protein>
    <recommendedName>
        <fullName evidence="3">DUF2924 domain-containing protein</fullName>
    </recommendedName>
</protein>
<keyword evidence="2" id="KW-1185">Reference proteome</keyword>
<comment type="caution">
    <text evidence="1">The sequence shown here is derived from an EMBL/GenBank/DDBJ whole genome shotgun (WGS) entry which is preliminary data.</text>
</comment>
<gene>
    <name evidence="1" type="ORF">MPEAHAMD_7013</name>
</gene>
<dbReference type="Proteomes" id="UP001055286">
    <property type="component" value="Unassembled WGS sequence"/>
</dbReference>
<name>A0AA37HJM2_9HYPH</name>
<dbReference type="EMBL" id="BPQJ01000082">
    <property type="protein sequence ID" value="GJD66814.1"/>
    <property type="molecule type" value="Genomic_DNA"/>
</dbReference>
<dbReference type="AlphaFoldDB" id="A0AA37HJM2"/>
<dbReference type="RefSeq" id="WP_238193712.1">
    <property type="nucleotide sequence ID" value="NZ_BPQJ01000082.1"/>
</dbReference>
<sequence length="151" mass="16535">MPLDCTGADALDAEIARLRGLDLPGLQARWKALTGRKAPPHLSKHLLLRMLAYRVQADAWGDLDKATIRFLERLAAGGWAADAPVPLPARRALSPGTLLRREWQGVLHQVEVGEGGFSWNGATYRSLSEVARAITGTRWNGPRFFGLREGA</sequence>
<reference evidence="1" key="2">
    <citation type="submission" date="2021-08" db="EMBL/GenBank/DDBJ databases">
        <authorList>
            <person name="Tani A."/>
            <person name="Ola A."/>
            <person name="Ogura Y."/>
            <person name="Katsura K."/>
            <person name="Hayashi T."/>
        </authorList>
    </citation>
    <scope>NUCLEOTIDE SEQUENCE</scope>
    <source>
        <strain evidence="1">JCM 32048</strain>
    </source>
</reference>
<accession>A0AA37HJM2</accession>
<evidence type="ECO:0000313" key="1">
    <source>
        <dbReference type="EMBL" id="GJD66814.1"/>
    </source>
</evidence>
<dbReference type="InterPro" id="IPR021322">
    <property type="entry name" value="DUF2924"/>
</dbReference>